<sequence>MPPSLLPLIYFYISLTNSLSSHTFDPFLSPFSLSIDCTFPISLPLSLCFSSISLIFPLHHHPASILRQSQSTRLLQSTGNHSNPLTFSQTLPNCTTDRFYTQFE</sequence>
<name>A0A0L8GE77_OCTBM</name>
<proteinExistence type="predicted"/>
<dbReference type="AlphaFoldDB" id="A0A0L8GE77"/>
<organism evidence="1">
    <name type="scientific">Octopus bimaculoides</name>
    <name type="common">California two-spotted octopus</name>
    <dbReference type="NCBI Taxonomy" id="37653"/>
    <lineage>
        <taxon>Eukaryota</taxon>
        <taxon>Metazoa</taxon>
        <taxon>Spiralia</taxon>
        <taxon>Lophotrochozoa</taxon>
        <taxon>Mollusca</taxon>
        <taxon>Cephalopoda</taxon>
        <taxon>Coleoidea</taxon>
        <taxon>Octopodiformes</taxon>
        <taxon>Octopoda</taxon>
        <taxon>Incirrata</taxon>
        <taxon>Octopodidae</taxon>
        <taxon>Octopus</taxon>
    </lineage>
</organism>
<dbReference type="EMBL" id="KQ422211">
    <property type="protein sequence ID" value="KOF75332.1"/>
    <property type="molecule type" value="Genomic_DNA"/>
</dbReference>
<evidence type="ECO:0000313" key="1">
    <source>
        <dbReference type="EMBL" id="KOF75332.1"/>
    </source>
</evidence>
<reference evidence="1" key="1">
    <citation type="submission" date="2015-07" db="EMBL/GenBank/DDBJ databases">
        <title>MeaNS - Measles Nucleotide Surveillance Program.</title>
        <authorList>
            <person name="Tran T."/>
            <person name="Druce J."/>
        </authorList>
    </citation>
    <scope>NUCLEOTIDE SEQUENCE</scope>
    <source>
        <strain evidence="1">UCB-OBI-ISO-001</strain>
        <tissue evidence="1">Gonad</tissue>
    </source>
</reference>
<gene>
    <name evidence="1" type="ORF">OCBIM_22034905mg</name>
</gene>
<protein>
    <submittedName>
        <fullName evidence="1">Uncharacterized protein</fullName>
    </submittedName>
</protein>
<accession>A0A0L8GE77</accession>